<dbReference type="AlphaFoldDB" id="A0A1B0GAD6"/>
<proteinExistence type="predicted"/>
<dbReference type="EnsemblMetazoa" id="GMOY010272-RA">
    <property type="protein sequence ID" value="GMOY010272-PA"/>
    <property type="gene ID" value="GMOY010272"/>
</dbReference>
<accession>A0A1B0GAD6</accession>
<sequence>MTFIFSNIFLLTLLCLTKAESSTAEDSSTAQELQQSGSDFYPLQGKYQLKRYVPGYSANAGYPATYDGALSNYGSGYYNNPYPIKGYGWYGHIKHDYLGAYPGYSGYNMHSGYNSYPYNSYYNSRFGAYPYNRPGYGYHSYPSSYYSSSYANSVVGGGLGALGTPGYIPPPPAGGYHYNPGITGTVY</sequence>
<evidence type="ECO:0000256" key="1">
    <source>
        <dbReference type="SAM" id="SignalP"/>
    </source>
</evidence>
<name>A0A1B0GAD6_GLOMM</name>
<feature type="chain" id="PRO_5008408162" evidence="1">
    <location>
        <begin position="20"/>
        <end position="187"/>
    </location>
</feature>
<feature type="signal peptide" evidence="1">
    <location>
        <begin position="1"/>
        <end position="19"/>
    </location>
</feature>
<keyword evidence="1" id="KW-0732">Signal</keyword>
<protein>
    <submittedName>
        <fullName evidence="2">Prisilkin-39-like</fullName>
    </submittedName>
</protein>
<reference evidence="2" key="1">
    <citation type="submission" date="2020-05" db="UniProtKB">
        <authorList>
            <consortium name="EnsemblMetazoa"/>
        </authorList>
    </citation>
    <scope>IDENTIFICATION</scope>
    <source>
        <strain evidence="2">Yale</strain>
    </source>
</reference>
<dbReference type="STRING" id="37546.A0A1B0GAD6"/>
<evidence type="ECO:0000313" key="3">
    <source>
        <dbReference type="Proteomes" id="UP000092444"/>
    </source>
</evidence>
<dbReference type="EMBL" id="CCAG010011415">
    <property type="status" value="NOT_ANNOTATED_CDS"/>
    <property type="molecule type" value="Genomic_DNA"/>
</dbReference>
<keyword evidence="3" id="KW-1185">Reference proteome</keyword>
<dbReference type="Proteomes" id="UP000092444">
    <property type="component" value="Unassembled WGS sequence"/>
</dbReference>
<evidence type="ECO:0000313" key="2">
    <source>
        <dbReference type="EnsemblMetazoa" id="GMOY010272-PA"/>
    </source>
</evidence>
<organism evidence="2 3">
    <name type="scientific">Glossina morsitans morsitans</name>
    <name type="common">Savannah tsetse fly</name>
    <dbReference type="NCBI Taxonomy" id="37546"/>
    <lineage>
        <taxon>Eukaryota</taxon>
        <taxon>Metazoa</taxon>
        <taxon>Ecdysozoa</taxon>
        <taxon>Arthropoda</taxon>
        <taxon>Hexapoda</taxon>
        <taxon>Insecta</taxon>
        <taxon>Pterygota</taxon>
        <taxon>Neoptera</taxon>
        <taxon>Endopterygota</taxon>
        <taxon>Diptera</taxon>
        <taxon>Brachycera</taxon>
        <taxon>Muscomorpha</taxon>
        <taxon>Hippoboscoidea</taxon>
        <taxon>Glossinidae</taxon>
        <taxon>Glossina</taxon>
    </lineage>
</organism>